<dbReference type="InParanoid" id="F4S6C9"/>
<organism evidence="3">
    <name type="scientific">Melampsora larici-populina (strain 98AG31 / pathotype 3-4-7)</name>
    <name type="common">Poplar leaf rust fungus</name>
    <dbReference type="NCBI Taxonomy" id="747676"/>
    <lineage>
        <taxon>Eukaryota</taxon>
        <taxon>Fungi</taxon>
        <taxon>Dikarya</taxon>
        <taxon>Basidiomycota</taxon>
        <taxon>Pucciniomycotina</taxon>
        <taxon>Pucciniomycetes</taxon>
        <taxon>Pucciniales</taxon>
        <taxon>Melampsoraceae</taxon>
        <taxon>Melampsora</taxon>
    </lineage>
</organism>
<dbReference type="Proteomes" id="UP000001072">
    <property type="component" value="Unassembled WGS sequence"/>
</dbReference>
<accession>F4S6C9</accession>
<dbReference type="RefSeq" id="XP_007416904.1">
    <property type="nucleotide sequence ID" value="XM_007416842.1"/>
</dbReference>
<sequence length="189" mass="21174">MKRPASPLEKTGQFCCAPSLSITSDTLIELTNLVEALREKLANAGLNSVSQEIEMLKDKVAGIKTTLRALEDTIQRGVEEMDSKAAQDVKLLYPVMVDHTKEITLVKLKLDSLQAQVEDIQDEATREYQHTRALEIVVQKLIDASPAHSHIDVRFEIENFSDERYHYHQVHLQDPISVEAPVSDPTLGS</sequence>
<dbReference type="AlphaFoldDB" id="F4S6C9"/>
<protein>
    <submittedName>
        <fullName evidence="2">Uncharacterized protein</fullName>
    </submittedName>
</protein>
<evidence type="ECO:0000313" key="2">
    <source>
        <dbReference type="EMBL" id="EGF99789.1"/>
    </source>
</evidence>
<gene>
    <name evidence="2" type="ORF">MELLADRAFT_68320</name>
</gene>
<keyword evidence="1" id="KW-0175">Coiled coil</keyword>
<reference evidence="3" key="1">
    <citation type="journal article" date="2011" name="Proc. Natl. Acad. Sci. U.S.A.">
        <title>Obligate biotrophy features unraveled by the genomic analysis of rust fungi.</title>
        <authorList>
            <person name="Duplessis S."/>
            <person name="Cuomo C.A."/>
            <person name="Lin Y.-C."/>
            <person name="Aerts A."/>
            <person name="Tisserant E."/>
            <person name="Veneault-Fourrey C."/>
            <person name="Joly D.L."/>
            <person name="Hacquard S."/>
            <person name="Amselem J."/>
            <person name="Cantarel B.L."/>
            <person name="Chiu R."/>
            <person name="Coutinho P.M."/>
            <person name="Feau N."/>
            <person name="Field M."/>
            <person name="Frey P."/>
            <person name="Gelhaye E."/>
            <person name="Goldberg J."/>
            <person name="Grabherr M.G."/>
            <person name="Kodira C.D."/>
            <person name="Kohler A."/>
            <person name="Kuees U."/>
            <person name="Lindquist E.A."/>
            <person name="Lucas S.M."/>
            <person name="Mago R."/>
            <person name="Mauceli E."/>
            <person name="Morin E."/>
            <person name="Murat C."/>
            <person name="Pangilinan J.L."/>
            <person name="Park R."/>
            <person name="Pearson M."/>
            <person name="Quesneville H."/>
            <person name="Rouhier N."/>
            <person name="Sakthikumar S."/>
            <person name="Salamov A.A."/>
            <person name="Schmutz J."/>
            <person name="Selles B."/>
            <person name="Shapiro H."/>
            <person name="Tanguay P."/>
            <person name="Tuskan G.A."/>
            <person name="Henrissat B."/>
            <person name="Van de Peer Y."/>
            <person name="Rouze P."/>
            <person name="Ellis J.G."/>
            <person name="Dodds P.N."/>
            <person name="Schein J.E."/>
            <person name="Zhong S."/>
            <person name="Hamelin R.C."/>
            <person name="Grigoriev I.V."/>
            <person name="Szabo L.J."/>
            <person name="Martin F."/>
        </authorList>
    </citation>
    <scope>NUCLEOTIDE SEQUENCE [LARGE SCALE GENOMIC DNA]</scope>
    <source>
        <strain evidence="3">98AG31 / pathotype 3-4-7</strain>
    </source>
</reference>
<dbReference type="KEGG" id="mlr:MELLADRAFT_68320"/>
<feature type="coiled-coil region" evidence="1">
    <location>
        <begin position="103"/>
        <end position="130"/>
    </location>
</feature>
<dbReference type="VEuPathDB" id="FungiDB:MELLADRAFT_68320"/>
<keyword evidence="3" id="KW-1185">Reference proteome</keyword>
<dbReference type="HOGENOM" id="CLU_1540395_0_0_1"/>
<evidence type="ECO:0000256" key="1">
    <source>
        <dbReference type="SAM" id="Coils"/>
    </source>
</evidence>
<dbReference type="GeneID" id="18931012"/>
<dbReference type="EMBL" id="GL883154">
    <property type="protein sequence ID" value="EGF99789.1"/>
    <property type="molecule type" value="Genomic_DNA"/>
</dbReference>
<proteinExistence type="predicted"/>
<feature type="coiled-coil region" evidence="1">
    <location>
        <begin position="27"/>
        <end position="73"/>
    </location>
</feature>
<name>F4S6C9_MELLP</name>
<evidence type="ECO:0000313" key="3">
    <source>
        <dbReference type="Proteomes" id="UP000001072"/>
    </source>
</evidence>
<dbReference type="OrthoDB" id="2289094at2759"/>